<name>A0ACB8RXZ3_9AGAM</name>
<dbReference type="EMBL" id="MU275881">
    <property type="protein sequence ID" value="KAI0048790.1"/>
    <property type="molecule type" value="Genomic_DNA"/>
</dbReference>
<keyword evidence="2" id="KW-1185">Reference proteome</keyword>
<evidence type="ECO:0000313" key="2">
    <source>
        <dbReference type="Proteomes" id="UP000814033"/>
    </source>
</evidence>
<protein>
    <submittedName>
        <fullName evidence="1">Uncharacterized protein</fullName>
    </submittedName>
</protein>
<gene>
    <name evidence="1" type="ORF">FA95DRAFT_994947</name>
</gene>
<evidence type="ECO:0000313" key="1">
    <source>
        <dbReference type="EMBL" id="KAI0048790.1"/>
    </source>
</evidence>
<accession>A0ACB8RXZ3</accession>
<reference evidence="1" key="2">
    <citation type="journal article" date="2022" name="New Phytol.">
        <title>Evolutionary transition to the ectomycorrhizal habit in the genomes of a hyperdiverse lineage of mushroom-forming fungi.</title>
        <authorList>
            <person name="Looney B."/>
            <person name="Miyauchi S."/>
            <person name="Morin E."/>
            <person name="Drula E."/>
            <person name="Courty P.E."/>
            <person name="Kohler A."/>
            <person name="Kuo A."/>
            <person name="LaButti K."/>
            <person name="Pangilinan J."/>
            <person name="Lipzen A."/>
            <person name="Riley R."/>
            <person name="Andreopoulos W."/>
            <person name="He G."/>
            <person name="Johnson J."/>
            <person name="Nolan M."/>
            <person name="Tritt A."/>
            <person name="Barry K.W."/>
            <person name="Grigoriev I.V."/>
            <person name="Nagy L.G."/>
            <person name="Hibbett D."/>
            <person name="Henrissat B."/>
            <person name="Matheny P.B."/>
            <person name="Labbe J."/>
            <person name="Martin F.M."/>
        </authorList>
    </citation>
    <scope>NUCLEOTIDE SEQUENCE</scope>
    <source>
        <strain evidence="1">FP105234-sp</strain>
    </source>
</reference>
<proteinExistence type="predicted"/>
<comment type="caution">
    <text evidence="1">The sequence shown here is derived from an EMBL/GenBank/DDBJ whole genome shotgun (WGS) entry which is preliminary data.</text>
</comment>
<sequence length="446" mass="48005">MSQNNHPPSSPSFRTSWFPPSKFKEHLSLTVPPPDAPIEHSHFSPESPPPFPNPQSTRSFSFGSSTMYKASPASKTRDLEKGSTANSTPRSGAFRDRFTKMFFEMRAPRRQPELDIPIQEPELPDHYHEHDHVHMAEWPPLNVRKQHHCSCRRHETVLQKWRRRAWITALLLFLLYVLVNLIILNTRAFPSSSNSSTPTSSPAPAPPSGLSADAQQCINEYTLNAPASPTTYPCSTCLPLLSQLPANSTAVYPTAVDATQFCALRSLWEDAGSDGQQGLEAGGWVQDVRFCAWNGVRCDGAGQVSSVSLTFPAVPASITAEFTNLTALESLTIVGNNVAPGGPLPSSFPSLTSLSSLSLQSTGLGPLPDNLQNLTSLTLVGNAQMGTSLPASISQSALTALIVNNETLSLTPDQQTAICTNALGGQLRTCDLRGSGIQTCGSCLVG</sequence>
<dbReference type="Proteomes" id="UP000814033">
    <property type="component" value="Unassembled WGS sequence"/>
</dbReference>
<reference evidence="1" key="1">
    <citation type="submission" date="2021-02" db="EMBL/GenBank/DDBJ databases">
        <authorList>
            <consortium name="DOE Joint Genome Institute"/>
            <person name="Ahrendt S."/>
            <person name="Looney B.P."/>
            <person name="Miyauchi S."/>
            <person name="Morin E."/>
            <person name="Drula E."/>
            <person name="Courty P.E."/>
            <person name="Chicoki N."/>
            <person name="Fauchery L."/>
            <person name="Kohler A."/>
            <person name="Kuo A."/>
            <person name="Labutti K."/>
            <person name="Pangilinan J."/>
            <person name="Lipzen A."/>
            <person name="Riley R."/>
            <person name="Andreopoulos W."/>
            <person name="He G."/>
            <person name="Johnson J."/>
            <person name="Barry K.W."/>
            <person name="Grigoriev I.V."/>
            <person name="Nagy L."/>
            <person name="Hibbett D."/>
            <person name="Henrissat B."/>
            <person name="Matheny P.B."/>
            <person name="Labbe J."/>
            <person name="Martin F."/>
        </authorList>
    </citation>
    <scope>NUCLEOTIDE SEQUENCE</scope>
    <source>
        <strain evidence="1">FP105234-sp</strain>
    </source>
</reference>
<organism evidence="1 2">
    <name type="scientific">Auriscalpium vulgare</name>
    <dbReference type="NCBI Taxonomy" id="40419"/>
    <lineage>
        <taxon>Eukaryota</taxon>
        <taxon>Fungi</taxon>
        <taxon>Dikarya</taxon>
        <taxon>Basidiomycota</taxon>
        <taxon>Agaricomycotina</taxon>
        <taxon>Agaricomycetes</taxon>
        <taxon>Russulales</taxon>
        <taxon>Auriscalpiaceae</taxon>
        <taxon>Auriscalpium</taxon>
    </lineage>
</organism>